<dbReference type="InterPro" id="IPR047109">
    <property type="entry name" value="CAD-like"/>
</dbReference>
<keyword evidence="4" id="KW-0560">Oxidoreductase</keyword>
<keyword evidence="3 5" id="KW-0862">Zinc</keyword>
<evidence type="ECO:0000313" key="8">
    <source>
        <dbReference type="Proteomes" id="UP001156601"/>
    </source>
</evidence>
<name>A0AA37SW44_9ALTE</name>
<gene>
    <name evidence="7" type="primary">yjgB</name>
    <name evidence="7" type="ORF">GCM10007852_14950</name>
</gene>
<reference evidence="7" key="2">
    <citation type="submission" date="2023-01" db="EMBL/GenBank/DDBJ databases">
        <title>Draft genome sequence of Agaribacter marinus strain NBRC 110023.</title>
        <authorList>
            <person name="Sun Q."/>
            <person name="Mori K."/>
        </authorList>
    </citation>
    <scope>NUCLEOTIDE SEQUENCE</scope>
    <source>
        <strain evidence="7">NBRC 110023</strain>
    </source>
</reference>
<dbReference type="PANTHER" id="PTHR42683">
    <property type="entry name" value="ALDEHYDE REDUCTASE"/>
    <property type="match status" value="1"/>
</dbReference>
<evidence type="ECO:0000259" key="6">
    <source>
        <dbReference type="SMART" id="SM00829"/>
    </source>
</evidence>
<comment type="similarity">
    <text evidence="5">Belongs to the zinc-containing alcohol dehydrogenase family.</text>
</comment>
<proteinExistence type="inferred from homology"/>
<evidence type="ECO:0000256" key="4">
    <source>
        <dbReference type="ARBA" id="ARBA00023002"/>
    </source>
</evidence>
<protein>
    <submittedName>
        <fullName evidence="7">Alcohol dehydrogenase</fullName>
    </submittedName>
</protein>
<dbReference type="InterPro" id="IPR013154">
    <property type="entry name" value="ADH-like_N"/>
</dbReference>
<dbReference type="GO" id="GO:0008106">
    <property type="term" value="F:alcohol dehydrogenase (NADP+) activity"/>
    <property type="evidence" value="ECO:0007669"/>
    <property type="project" value="UniProtKB-ARBA"/>
</dbReference>
<keyword evidence="8" id="KW-1185">Reference proteome</keyword>
<sequence length="335" mass="35674">MTKAYAANDAGKALELIDTELPPLGDHDVKIKVAFCGVCHSDLSMIDNEWGITNYPIVAGHEVVGEIVEVGKGVDSGKLGNVVGLGWHSDYCHSCESCSHAEHNLCASASSTIVGRHGGFAEFVQANETSVVALPVGIDIKTAGPLFCGGITVFNPLVQYQIKPTDKVAVIGIGGLGHLALQFLTAWGCEVTAFTSSDNKADEAKHLGADHVINSRDPEQLEAAASQFDLIISTVNVKLDWNLYLSTLKPKGRLHFVGATLEPLDIGAFNLIGGQKSISGSPVGSPAVIKTMLDFSAQHNIKPLVEMFDMSQINDALTHLRAGKARYRVVLQADF</sequence>
<dbReference type="EMBL" id="BSOT01000005">
    <property type="protein sequence ID" value="GLR70587.1"/>
    <property type="molecule type" value="Genomic_DNA"/>
</dbReference>
<dbReference type="SUPFAM" id="SSF50129">
    <property type="entry name" value="GroES-like"/>
    <property type="match status" value="1"/>
</dbReference>
<dbReference type="AlphaFoldDB" id="A0AA37SW44"/>
<dbReference type="Pfam" id="PF00107">
    <property type="entry name" value="ADH_zinc_N"/>
    <property type="match status" value="1"/>
</dbReference>
<accession>A0AA37SW44</accession>
<dbReference type="InterPro" id="IPR020843">
    <property type="entry name" value="ER"/>
</dbReference>
<dbReference type="CDD" id="cd05283">
    <property type="entry name" value="CAD1"/>
    <property type="match status" value="1"/>
</dbReference>
<dbReference type="SUPFAM" id="SSF51735">
    <property type="entry name" value="NAD(P)-binding Rossmann-fold domains"/>
    <property type="match status" value="1"/>
</dbReference>
<evidence type="ECO:0000256" key="1">
    <source>
        <dbReference type="ARBA" id="ARBA00001947"/>
    </source>
</evidence>
<dbReference type="InterPro" id="IPR013149">
    <property type="entry name" value="ADH-like_C"/>
</dbReference>
<dbReference type="Gene3D" id="3.90.180.10">
    <property type="entry name" value="Medium-chain alcohol dehydrogenases, catalytic domain"/>
    <property type="match status" value="1"/>
</dbReference>
<reference evidence="7" key="1">
    <citation type="journal article" date="2014" name="Int. J. Syst. Evol. Microbiol.">
        <title>Complete genome sequence of Corynebacterium casei LMG S-19264T (=DSM 44701T), isolated from a smear-ripened cheese.</title>
        <authorList>
            <consortium name="US DOE Joint Genome Institute (JGI-PGF)"/>
            <person name="Walter F."/>
            <person name="Albersmeier A."/>
            <person name="Kalinowski J."/>
            <person name="Ruckert C."/>
        </authorList>
    </citation>
    <scope>NUCLEOTIDE SEQUENCE</scope>
    <source>
        <strain evidence="7">NBRC 110023</strain>
    </source>
</reference>
<dbReference type="GO" id="GO:0008270">
    <property type="term" value="F:zinc ion binding"/>
    <property type="evidence" value="ECO:0007669"/>
    <property type="project" value="InterPro"/>
</dbReference>
<dbReference type="Gene3D" id="3.40.50.720">
    <property type="entry name" value="NAD(P)-binding Rossmann-like Domain"/>
    <property type="match status" value="1"/>
</dbReference>
<dbReference type="SMART" id="SM00829">
    <property type="entry name" value="PKS_ER"/>
    <property type="match status" value="1"/>
</dbReference>
<evidence type="ECO:0000256" key="5">
    <source>
        <dbReference type="RuleBase" id="RU361277"/>
    </source>
</evidence>
<dbReference type="Pfam" id="PF08240">
    <property type="entry name" value="ADH_N"/>
    <property type="match status" value="1"/>
</dbReference>
<comment type="caution">
    <text evidence="7">The sequence shown here is derived from an EMBL/GenBank/DDBJ whole genome shotgun (WGS) entry which is preliminary data.</text>
</comment>
<dbReference type="InterPro" id="IPR002328">
    <property type="entry name" value="ADH_Zn_CS"/>
</dbReference>
<dbReference type="PROSITE" id="PS00059">
    <property type="entry name" value="ADH_ZINC"/>
    <property type="match status" value="1"/>
</dbReference>
<dbReference type="RefSeq" id="WP_284216880.1">
    <property type="nucleotide sequence ID" value="NZ_BSOT01000005.1"/>
</dbReference>
<dbReference type="InterPro" id="IPR011032">
    <property type="entry name" value="GroES-like_sf"/>
</dbReference>
<feature type="domain" description="Enoyl reductase (ER)" evidence="6">
    <location>
        <begin position="11"/>
        <end position="331"/>
    </location>
</feature>
<evidence type="ECO:0000313" key="7">
    <source>
        <dbReference type="EMBL" id="GLR70587.1"/>
    </source>
</evidence>
<dbReference type="FunFam" id="3.40.50.720:FF:000022">
    <property type="entry name" value="Cinnamyl alcohol dehydrogenase"/>
    <property type="match status" value="1"/>
</dbReference>
<keyword evidence="2 5" id="KW-0479">Metal-binding</keyword>
<dbReference type="InterPro" id="IPR036291">
    <property type="entry name" value="NAD(P)-bd_dom_sf"/>
</dbReference>
<evidence type="ECO:0000256" key="2">
    <source>
        <dbReference type="ARBA" id="ARBA00022723"/>
    </source>
</evidence>
<evidence type="ECO:0000256" key="3">
    <source>
        <dbReference type="ARBA" id="ARBA00022833"/>
    </source>
</evidence>
<organism evidence="7 8">
    <name type="scientific">Agaribacter marinus</name>
    <dbReference type="NCBI Taxonomy" id="1431249"/>
    <lineage>
        <taxon>Bacteria</taxon>
        <taxon>Pseudomonadati</taxon>
        <taxon>Pseudomonadota</taxon>
        <taxon>Gammaproteobacteria</taxon>
        <taxon>Alteromonadales</taxon>
        <taxon>Alteromonadaceae</taxon>
        <taxon>Agaribacter</taxon>
    </lineage>
</organism>
<dbReference type="Proteomes" id="UP001156601">
    <property type="component" value="Unassembled WGS sequence"/>
</dbReference>
<comment type="cofactor">
    <cofactor evidence="1 5">
        <name>Zn(2+)</name>
        <dbReference type="ChEBI" id="CHEBI:29105"/>
    </cofactor>
</comment>